<reference evidence="2 3" key="1">
    <citation type="submission" date="2018-05" db="EMBL/GenBank/DDBJ databases">
        <title>Genomic Encyclopedia of Type Strains, Phase IV (KMG-IV): sequencing the most valuable type-strain genomes for metagenomic binning, comparative biology and taxonomic classification.</title>
        <authorList>
            <person name="Goeker M."/>
        </authorList>
    </citation>
    <scope>NUCLEOTIDE SEQUENCE [LARGE SCALE GENOMIC DNA]</scope>
    <source>
        <strain evidence="2 3">DSM 28816</strain>
    </source>
</reference>
<comment type="caution">
    <text evidence="2">The sequence shown here is derived from an EMBL/GenBank/DDBJ whole genome shotgun (WGS) entry which is preliminary data.</text>
</comment>
<evidence type="ECO:0000259" key="1">
    <source>
        <dbReference type="PROSITE" id="PS50879"/>
    </source>
</evidence>
<evidence type="ECO:0000313" key="3">
    <source>
        <dbReference type="Proteomes" id="UP000247523"/>
    </source>
</evidence>
<dbReference type="Gene3D" id="3.30.420.10">
    <property type="entry name" value="Ribonuclease H-like superfamily/Ribonuclease H"/>
    <property type="match status" value="1"/>
</dbReference>
<proteinExistence type="predicted"/>
<name>A0A318ETK8_9FIRM</name>
<evidence type="ECO:0000313" key="2">
    <source>
        <dbReference type="EMBL" id="PXV87344.1"/>
    </source>
</evidence>
<feature type="domain" description="RNase H type-1" evidence="1">
    <location>
        <begin position="1"/>
        <end position="135"/>
    </location>
</feature>
<gene>
    <name evidence="2" type="ORF">C8E03_110105</name>
</gene>
<dbReference type="PROSITE" id="PS50879">
    <property type="entry name" value="RNASE_H_1"/>
    <property type="match status" value="1"/>
</dbReference>
<organism evidence="2 3">
    <name type="scientific">Lachnotalea glycerini</name>
    <dbReference type="NCBI Taxonomy" id="1763509"/>
    <lineage>
        <taxon>Bacteria</taxon>
        <taxon>Bacillati</taxon>
        <taxon>Bacillota</taxon>
        <taxon>Clostridia</taxon>
        <taxon>Lachnospirales</taxon>
        <taxon>Lachnospiraceae</taxon>
        <taxon>Lachnotalea</taxon>
    </lineage>
</organism>
<dbReference type="RefSeq" id="WP_110291617.1">
    <property type="nucleotide sequence ID" value="NZ_QICS01000010.1"/>
</dbReference>
<dbReference type="GO" id="GO:0004523">
    <property type="term" value="F:RNA-DNA hybrid ribonuclease activity"/>
    <property type="evidence" value="ECO:0007669"/>
    <property type="project" value="InterPro"/>
</dbReference>
<dbReference type="Proteomes" id="UP000247523">
    <property type="component" value="Unassembled WGS sequence"/>
</dbReference>
<dbReference type="Pfam" id="PF00075">
    <property type="entry name" value="RNase_H"/>
    <property type="match status" value="1"/>
</dbReference>
<accession>A0A318ETK8</accession>
<dbReference type="EMBL" id="QICS01000010">
    <property type="protein sequence ID" value="PXV87344.1"/>
    <property type="molecule type" value="Genomic_DNA"/>
</dbReference>
<dbReference type="GO" id="GO:0003676">
    <property type="term" value="F:nucleic acid binding"/>
    <property type="evidence" value="ECO:0007669"/>
    <property type="project" value="InterPro"/>
</dbReference>
<sequence length="135" mass="15748">MFDVNIYIETTIKSANVGAGYYGYVVEYMLQKKQESITRVEIEKEVNITANQLYLMACYRALEILEKPCDIIIYTDSAYLQNGINTWMHQWYQADWIGAKGEHIKNLDLWKPLHEIASKHLIKVENVKAYIISIL</sequence>
<dbReference type="AlphaFoldDB" id="A0A318ETK8"/>
<dbReference type="SUPFAM" id="SSF53098">
    <property type="entry name" value="Ribonuclease H-like"/>
    <property type="match status" value="1"/>
</dbReference>
<dbReference type="InterPro" id="IPR036397">
    <property type="entry name" value="RNaseH_sf"/>
</dbReference>
<dbReference type="InterPro" id="IPR002156">
    <property type="entry name" value="RNaseH_domain"/>
</dbReference>
<protein>
    <submittedName>
        <fullName evidence="2">Ribonuclease HI</fullName>
    </submittedName>
</protein>
<dbReference type="InterPro" id="IPR012337">
    <property type="entry name" value="RNaseH-like_sf"/>
</dbReference>